<dbReference type="AlphaFoldDB" id="A0A4Q7MU04"/>
<comment type="caution">
    <text evidence="1">The sequence shown here is derived from an EMBL/GenBank/DDBJ whole genome shotgun (WGS) entry which is preliminary data.</text>
</comment>
<dbReference type="InterPro" id="IPR005077">
    <property type="entry name" value="Peptidase_C11"/>
</dbReference>
<gene>
    <name evidence="1" type="ORF">EV199_4032</name>
</gene>
<keyword evidence="2" id="KW-1185">Reference proteome</keyword>
<protein>
    <submittedName>
        <fullName evidence="1">Uncharacterized protein</fullName>
    </submittedName>
</protein>
<evidence type="ECO:0000313" key="1">
    <source>
        <dbReference type="EMBL" id="RZS72117.1"/>
    </source>
</evidence>
<dbReference type="RefSeq" id="WP_130542567.1">
    <property type="nucleotide sequence ID" value="NZ_CP042431.1"/>
</dbReference>
<proteinExistence type="predicted"/>
<dbReference type="PANTHER" id="PTHR37835:SF1">
    <property type="entry name" value="ALPHA-CLOSTRIPAIN"/>
    <property type="match status" value="1"/>
</dbReference>
<name>A0A4Q7MU04_9BACT</name>
<evidence type="ECO:0000313" key="2">
    <source>
        <dbReference type="Proteomes" id="UP000293874"/>
    </source>
</evidence>
<organism evidence="1 2">
    <name type="scientific">Pseudobacter ginsenosidimutans</name>
    <dbReference type="NCBI Taxonomy" id="661488"/>
    <lineage>
        <taxon>Bacteria</taxon>
        <taxon>Pseudomonadati</taxon>
        <taxon>Bacteroidota</taxon>
        <taxon>Chitinophagia</taxon>
        <taxon>Chitinophagales</taxon>
        <taxon>Chitinophagaceae</taxon>
        <taxon>Pseudobacter</taxon>
    </lineage>
</organism>
<dbReference type="PANTHER" id="PTHR37835">
    <property type="entry name" value="ALPHA-CLOSTRIPAIN"/>
    <property type="match status" value="1"/>
</dbReference>
<reference evidence="1 2" key="1">
    <citation type="submission" date="2019-02" db="EMBL/GenBank/DDBJ databases">
        <title>Genomic Encyclopedia of Type Strains, Phase IV (KMG-IV): sequencing the most valuable type-strain genomes for metagenomic binning, comparative biology and taxonomic classification.</title>
        <authorList>
            <person name="Goeker M."/>
        </authorList>
    </citation>
    <scope>NUCLEOTIDE SEQUENCE [LARGE SCALE GENOMIC DNA]</scope>
    <source>
        <strain evidence="1 2">DSM 18116</strain>
    </source>
</reference>
<dbReference type="OrthoDB" id="780569at2"/>
<dbReference type="EMBL" id="SGXA01000002">
    <property type="protein sequence ID" value="RZS72117.1"/>
    <property type="molecule type" value="Genomic_DNA"/>
</dbReference>
<dbReference type="Proteomes" id="UP000293874">
    <property type="component" value="Unassembled WGS sequence"/>
</dbReference>
<sequence>MADNNCTWTVTIIVIHDGVHDHVYDELEQSILQQELTGSLRYVIFYYLLHEGTIQVKELIFHNNFQRLEQVASYPAQLNDPQTFIQFFRLYIGPDLHHHPGRRHLLILNGHGAGLGFFAEKHGDGSIRMLSAEQLADMIRQSIGKVEVLLAVSCYTQMLETGYCLKNEVDLYIAPQTTMTWYGVHYAKLFSLMESNPGLSLQQIAENVTQNFLLKYEEEPFRSTELPRYADEQNPRLVSISANYLSEYEALVECVNELTDFLMGCLEDGGKLLQAVIRARRSCTELTPSRSFGFIDLTFFIEQLLKEAGPVQPLQEIHQRFGDIRQRCLGSLHKPPGPPDLYAPAMRKSVRSTSSPLFLSVFFPAFSTTADQMAIREIYFSADGRLRQFRRDCRWEKFIREFFNRT</sequence>
<accession>A0A4Q7MU04</accession>